<feature type="region of interest" description="Disordered" evidence="1">
    <location>
        <begin position="35"/>
        <end position="57"/>
    </location>
</feature>
<dbReference type="AlphaFoldDB" id="A0AAV4JED5"/>
<dbReference type="EMBL" id="BMAT01006788">
    <property type="protein sequence ID" value="GFS20063.1"/>
    <property type="molecule type" value="Genomic_DNA"/>
</dbReference>
<dbReference type="Proteomes" id="UP000762676">
    <property type="component" value="Unassembled WGS sequence"/>
</dbReference>
<feature type="region of interest" description="Disordered" evidence="1">
    <location>
        <begin position="194"/>
        <end position="249"/>
    </location>
</feature>
<evidence type="ECO:0000256" key="2">
    <source>
        <dbReference type="SAM" id="Phobius"/>
    </source>
</evidence>
<reference evidence="3 4" key="1">
    <citation type="journal article" date="2021" name="Elife">
        <title>Chloroplast acquisition without the gene transfer in kleptoplastic sea slugs, Plakobranchus ocellatus.</title>
        <authorList>
            <person name="Maeda T."/>
            <person name="Takahashi S."/>
            <person name="Yoshida T."/>
            <person name="Shimamura S."/>
            <person name="Takaki Y."/>
            <person name="Nagai Y."/>
            <person name="Toyoda A."/>
            <person name="Suzuki Y."/>
            <person name="Arimoto A."/>
            <person name="Ishii H."/>
            <person name="Satoh N."/>
            <person name="Nishiyama T."/>
            <person name="Hasebe M."/>
            <person name="Maruyama T."/>
            <person name="Minagawa J."/>
            <person name="Obokata J."/>
            <person name="Shigenobu S."/>
        </authorList>
    </citation>
    <scope>NUCLEOTIDE SEQUENCE [LARGE SCALE GENOMIC DNA]</scope>
</reference>
<gene>
    <name evidence="3" type="ORF">ElyMa_003305200</name>
</gene>
<keyword evidence="2" id="KW-0472">Membrane</keyword>
<feature type="transmembrane region" description="Helical" evidence="2">
    <location>
        <begin position="6"/>
        <end position="29"/>
    </location>
</feature>
<keyword evidence="2" id="KW-1133">Transmembrane helix</keyword>
<comment type="caution">
    <text evidence="3">The sequence shown here is derived from an EMBL/GenBank/DDBJ whole genome shotgun (WGS) entry which is preliminary data.</text>
</comment>
<feature type="compositionally biased region" description="Polar residues" evidence="1">
    <location>
        <begin position="194"/>
        <end position="215"/>
    </location>
</feature>
<name>A0AAV4JED5_9GAST</name>
<feature type="compositionally biased region" description="Polar residues" evidence="1">
    <location>
        <begin position="222"/>
        <end position="237"/>
    </location>
</feature>
<keyword evidence="2" id="KW-0812">Transmembrane</keyword>
<organism evidence="3 4">
    <name type="scientific">Elysia marginata</name>
    <dbReference type="NCBI Taxonomy" id="1093978"/>
    <lineage>
        <taxon>Eukaryota</taxon>
        <taxon>Metazoa</taxon>
        <taxon>Spiralia</taxon>
        <taxon>Lophotrochozoa</taxon>
        <taxon>Mollusca</taxon>
        <taxon>Gastropoda</taxon>
        <taxon>Heterobranchia</taxon>
        <taxon>Euthyneura</taxon>
        <taxon>Panpulmonata</taxon>
        <taxon>Sacoglossa</taxon>
        <taxon>Placobranchoidea</taxon>
        <taxon>Plakobranchidae</taxon>
        <taxon>Elysia</taxon>
    </lineage>
</organism>
<proteinExistence type="predicted"/>
<evidence type="ECO:0000313" key="4">
    <source>
        <dbReference type="Proteomes" id="UP000762676"/>
    </source>
</evidence>
<sequence length="305" mass="32644">MSNLSTLSIAVLIGGISVFIIILTVFTVWKVKYENAPSSPPRRSPRAGMPRLHQQTSISGVTLQAGRESTVSTDSNACNQYNHVDSNSNETSGKEYRNIPNAKVGNNLTSVMTTFSHPGLDSVEDESTESNQEATVATVPHAPVEGDNSTLAVSVISATRSSEYSHLGSHSKISNGAELQGEYDNHLFAIQSPQEQPETYSDSEQPGSNLGQRQEPTGVYTLASSFNTDGSNEPTTTVKHEEANPGSGDYFVLEPLNSTASETKSSASENYFILEKQDPPLAASEVAAVSGANTENVYPKLEDEP</sequence>
<protein>
    <submittedName>
        <fullName evidence="3">Uncharacterized protein</fullName>
    </submittedName>
</protein>
<keyword evidence="4" id="KW-1185">Reference proteome</keyword>
<evidence type="ECO:0000256" key="1">
    <source>
        <dbReference type="SAM" id="MobiDB-lite"/>
    </source>
</evidence>
<evidence type="ECO:0000313" key="3">
    <source>
        <dbReference type="EMBL" id="GFS20063.1"/>
    </source>
</evidence>
<accession>A0AAV4JED5</accession>